<keyword evidence="3" id="KW-1185">Reference proteome</keyword>
<evidence type="ECO:0000313" key="2">
    <source>
        <dbReference type="EMBL" id="AMM43851.1"/>
    </source>
</evidence>
<proteinExistence type="predicted"/>
<dbReference type="Proteomes" id="UP000223891">
    <property type="component" value="Segment"/>
</dbReference>
<keyword evidence="1" id="KW-1133">Transmembrane helix</keyword>
<dbReference type="EMBL" id="KU574722">
    <property type="protein sequence ID" value="AMM43851.1"/>
    <property type="molecule type" value="Genomic_DNA"/>
</dbReference>
<gene>
    <name evidence="2" type="ORF">CBB_287</name>
</gene>
<protein>
    <submittedName>
        <fullName evidence="2">Putative membrane protein</fullName>
    </submittedName>
</protein>
<reference evidence="3" key="1">
    <citation type="submission" date="2016-01" db="EMBL/GenBank/DDBJ databases">
        <title>Isolation and Characterization of Enterobacteria phage CBB.</title>
        <authorList>
            <person name="Buttimer C.T.H."/>
            <person name="Hendrix H."/>
            <person name="Alexandre H."/>
            <person name="O'Mahony J."/>
            <person name="Lavigne R."/>
            <person name="Coffey A."/>
        </authorList>
    </citation>
    <scope>NUCLEOTIDE SEQUENCE [LARGE SCALE GENOMIC DNA]</scope>
</reference>
<evidence type="ECO:0000256" key="1">
    <source>
        <dbReference type="SAM" id="Phobius"/>
    </source>
</evidence>
<accession>A0A1L2CV00</accession>
<sequence>MDMDHKNSQTINYRKARTDIDIDFKDGKSVIEQLPCTRSVERITEDGLVPHNSGVHFDNIPVDPISGLASIQYKEAERLGYQKVDILSQSAYEHVRDRDHLKELMNKEPDWDLLLVPEFVEELSQIKKHITLLNVWRPRSIDELAMFIAMIRPGKRQCQSMNSWDEVRAVIWDYDSIGLDAEGRKLRYFKKPHAYAYSLMIVVQLNALVEYIISSS</sequence>
<organism evidence="2 3">
    <name type="scientific">Pectobacterium phage vB_PcaM_CBB</name>
    <dbReference type="NCBI Taxonomy" id="2772511"/>
    <lineage>
        <taxon>Viruses</taxon>
        <taxon>Duplodnaviria</taxon>
        <taxon>Heunggongvirae</taxon>
        <taxon>Uroviricota</taxon>
        <taxon>Caudoviricetes</taxon>
        <taxon>Mimasvirus</taxon>
        <taxon>Mimasvirus CBB</taxon>
    </lineage>
</organism>
<keyword evidence="1" id="KW-0812">Transmembrane</keyword>
<feature type="transmembrane region" description="Helical" evidence="1">
    <location>
        <begin position="194"/>
        <end position="213"/>
    </location>
</feature>
<name>A0A1L2CV00_9CAUD</name>
<evidence type="ECO:0000313" key="3">
    <source>
        <dbReference type="Proteomes" id="UP000223891"/>
    </source>
</evidence>
<keyword evidence="1" id="KW-0472">Membrane</keyword>